<comment type="caution">
    <text evidence="5">The sequence shown here is derived from an EMBL/GenBank/DDBJ whole genome shotgun (WGS) entry which is preliminary data.</text>
</comment>
<evidence type="ECO:0000256" key="1">
    <source>
        <dbReference type="ARBA" id="ARBA00022737"/>
    </source>
</evidence>
<feature type="domain" description="EF-hand" evidence="4">
    <location>
        <begin position="1"/>
        <end position="25"/>
    </location>
</feature>
<organism evidence="5 6">
    <name type="scientific">Bugula neritina</name>
    <name type="common">Brown bryozoan</name>
    <name type="synonym">Sertularia neritina</name>
    <dbReference type="NCBI Taxonomy" id="10212"/>
    <lineage>
        <taxon>Eukaryota</taxon>
        <taxon>Metazoa</taxon>
        <taxon>Spiralia</taxon>
        <taxon>Lophotrochozoa</taxon>
        <taxon>Bryozoa</taxon>
        <taxon>Gymnolaemata</taxon>
        <taxon>Cheilostomatida</taxon>
        <taxon>Flustrina</taxon>
        <taxon>Buguloidea</taxon>
        <taxon>Bugulidae</taxon>
        <taxon>Bugula</taxon>
    </lineage>
</organism>
<keyword evidence="2" id="KW-0106">Calcium</keyword>
<dbReference type="Pfam" id="PF08726">
    <property type="entry name" value="EFhand_Ca_insen"/>
    <property type="match status" value="1"/>
</dbReference>
<keyword evidence="1" id="KW-0677">Repeat</keyword>
<evidence type="ECO:0000256" key="3">
    <source>
        <dbReference type="ARBA" id="ARBA00023203"/>
    </source>
</evidence>
<dbReference type="GO" id="GO:0005509">
    <property type="term" value="F:calcium ion binding"/>
    <property type="evidence" value="ECO:0007669"/>
    <property type="project" value="InterPro"/>
</dbReference>
<accession>A0A7J7JHN2</accession>
<dbReference type="GO" id="GO:0003779">
    <property type="term" value="F:actin binding"/>
    <property type="evidence" value="ECO:0007669"/>
    <property type="project" value="UniProtKB-KW"/>
</dbReference>
<keyword evidence="6" id="KW-1185">Reference proteome</keyword>
<gene>
    <name evidence="5" type="ORF">EB796_016093</name>
</gene>
<dbReference type="AlphaFoldDB" id="A0A7J7JHN2"/>
<keyword evidence="3" id="KW-0009">Actin-binding</keyword>
<dbReference type="Proteomes" id="UP000593567">
    <property type="component" value="Unassembled WGS sequence"/>
</dbReference>
<dbReference type="InterPro" id="IPR011992">
    <property type="entry name" value="EF-hand-dom_pair"/>
</dbReference>
<name>A0A7J7JHN2_BUGNE</name>
<sequence length="98" mass="11319">MVDPNMDGLVSLQEYMAFMISRETENIQSISDIIQAFRALTQNAEKPYITSNEIYANLSKEQADYCLSHMKLYADPKTGSVIKDTYDYEEFVQTLFNQ</sequence>
<dbReference type="PROSITE" id="PS00018">
    <property type="entry name" value="EF_HAND_1"/>
    <property type="match status" value="1"/>
</dbReference>
<evidence type="ECO:0000313" key="6">
    <source>
        <dbReference type="Proteomes" id="UP000593567"/>
    </source>
</evidence>
<reference evidence="5" key="1">
    <citation type="submission" date="2020-06" db="EMBL/GenBank/DDBJ databases">
        <title>Draft genome of Bugula neritina, a colonial animal packing powerful symbionts and potential medicines.</title>
        <authorList>
            <person name="Rayko M."/>
        </authorList>
    </citation>
    <scope>NUCLEOTIDE SEQUENCE [LARGE SCALE GENOMIC DNA]</scope>
    <source>
        <strain evidence="5">Kwan_BN1</strain>
    </source>
</reference>
<evidence type="ECO:0000259" key="4">
    <source>
        <dbReference type="PROSITE" id="PS50222"/>
    </source>
</evidence>
<dbReference type="Gene3D" id="1.10.238.10">
    <property type="entry name" value="EF-hand"/>
    <property type="match status" value="1"/>
</dbReference>
<dbReference type="InterPro" id="IPR014837">
    <property type="entry name" value="EF-hand_Ca_insen"/>
</dbReference>
<dbReference type="PROSITE" id="PS50222">
    <property type="entry name" value="EF_HAND_2"/>
    <property type="match status" value="1"/>
</dbReference>
<dbReference type="SMART" id="SM01184">
    <property type="entry name" value="efhand_Ca_insen"/>
    <property type="match status" value="1"/>
</dbReference>
<protein>
    <submittedName>
        <fullName evidence="5">Alpha-Spec</fullName>
    </submittedName>
</protein>
<dbReference type="InterPro" id="IPR018247">
    <property type="entry name" value="EF_Hand_1_Ca_BS"/>
</dbReference>
<dbReference type="OrthoDB" id="6272931at2759"/>
<dbReference type="EMBL" id="VXIV02002440">
    <property type="protein sequence ID" value="KAF6025615.1"/>
    <property type="molecule type" value="Genomic_DNA"/>
</dbReference>
<dbReference type="SUPFAM" id="SSF47473">
    <property type="entry name" value="EF-hand"/>
    <property type="match status" value="1"/>
</dbReference>
<evidence type="ECO:0000313" key="5">
    <source>
        <dbReference type="EMBL" id="KAF6025615.1"/>
    </source>
</evidence>
<proteinExistence type="predicted"/>
<evidence type="ECO:0000256" key="2">
    <source>
        <dbReference type="ARBA" id="ARBA00022837"/>
    </source>
</evidence>
<dbReference type="InterPro" id="IPR002048">
    <property type="entry name" value="EF_hand_dom"/>
</dbReference>